<dbReference type="OrthoDB" id="1742302at2759"/>
<proteinExistence type="predicted"/>
<name>A0A834GGE7_RHOSS</name>
<evidence type="ECO:0000313" key="3">
    <source>
        <dbReference type="Proteomes" id="UP000626092"/>
    </source>
</evidence>
<dbReference type="PANTHER" id="PTHR31197">
    <property type="entry name" value="OS01G0612600 PROTEIN"/>
    <property type="match status" value="1"/>
</dbReference>
<comment type="caution">
    <text evidence="2">The sequence shown here is derived from an EMBL/GenBank/DDBJ whole genome shotgun (WGS) entry which is preliminary data.</text>
</comment>
<feature type="region of interest" description="Disordered" evidence="1">
    <location>
        <begin position="972"/>
        <end position="996"/>
    </location>
</feature>
<keyword evidence="3" id="KW-1185">Reference proteome</keyword>
<evidence type="ECO:0000313" key="2">
    <source>
        <dbReference type="EMBL" id="KAF7130791.1"/>
    </source>
</evidence>
<dbReference type="Pfam" id="PF07800">
    <property type="entry name" value="DUF1644"/>
    <property type="match status" value="2"/>
</dbReference>
<gene>
    <name evidence="2" type="ORF">RHSIM_Rhsim10G0198700</name>
</gene>
<sequence>MPKKTTVPSLSSDRSNASQYPSPAKTAWKNMVIKLVQSVLDKKDMEEARCSICMEPPHNAVLLHCSNIEKGCHSYMCDTSNHRSNWFNQFRKSPDSTPTFSCPQCGVEVINGCIVLAAVRDFMNSRPRRCSVETCEFTGNYQELVHHVSVEHPLERVRNRLMSIEYISTELMIADPLTKGLPPKVFKEHVARAGVSAGSPTTSASSYATGGRFLASPGSSTSQGRLLFAASKHTCIDGEILPTSNLKAFSFRDLKSATGNFRVSTVLGQGKSSTYAVGGRFSALGSSASQGRLSIGASKDTCINGEILPTSNLKAFSFGDLKSTTENFRTSTVLQGKASSYAKGDSFSALGSNASQGRLSFVASESATGNFKASTVLGQGKASSYAKGDSFSALGSNASQGRLSFVASESATGNFKASTVLGQGKASSYAQGDSFSALGSNASQGRLSFVASESATGNFKASTVLGQGKASSYAKGDNFSASGSNASQGRLSFAASEDTCIDGEILPTSNLKAFSFGDLKSGTENFRVSTVSGQGKASSYAQGDSFSALGSNASQGRLSFVASESATGNFKASTVLGQASSYAKGDNFSASGSNASQGRLSFAASEDTCIDGEILPTSNLKAFSFGDLKSGTGNFRISTVLGQGKASSYAKGDCFSASGNNASQGRLSFAGSADTCIDGEIVPTSNLKAFSFGDLKSVTGNFKASTVLGQVCKDGEILPTSNLKAFSFGDLKSATGNFTASIVLGQAAGLSYVASAIERPLYVDSVTAQCKRLNYARVCVEIEVGATFPLSFDLRFDNGEEVEIKVKYPWKPLQCLECLVFGHSEAGCLKNHHAQVYTSNQVWVAKAGKSMEVGISAAPAAASPSKVLRPQKDVQVSGSNRFAALESIDLETNVALGAEEVNVASVSNELSLVHNDVPPPKESIRVGQDVSELSRAAQQSTCFIQSGQSSLVGKVQDMGILVSQDNQNDVQAAEFPNGVNGGPEPPGPQKKTRKPNKKKMIKLGAWNIRVYGMNQPIDRGMLWDELRGLHRALGVEPWILLGDFNVVRKVNEQSIIDNFYFTAAAAFNSCIDDIEVDDLPAKGFWFSWSNKSGGLGQNKSRINRVVVNHAWQNVFTESEAVFAAPGISDHCSLIVSVLPYKPRRKPLSSLTFG</sequence>
<dbReference type="InterPro" id="IPR036691">
    <property type="entry name" value="Endo/exonu/phosph_ase_sf"/>
</dbReference>
<organism evidence="2 3">
    <name type="scientific">Rhododendron simsii</name>
    <name type="common">Sims's rhododendron</name>
    <dbReference type="NCBI Taxonomy" id="118357"/>
    <lineage>
        <taxon>Eukaryota</taxon>
        <taxon>Viridiplantae</taxon>
        <taxon>Streptophyta</taxon>
        <taxon>Embryophyta</taxon>
        <taxon>Tracheophyta</taxon>
        <taxon>Spermatophyta</taxon>
        <taxon>Magnoliopsida</taxon>
        <taxon>eudicotyledons</taxon>
        <taxon>Gunneridae</taxon>
        <taxon>Pentapetalae</taxon>
        <taxon>asterids</taxon>
        <taxon>Ericales</taxon>
        <taxon>Ericaceae</taxon>
        <taxon>Ericoideae</taxon>
        <taxon>Rhodoreae</taxon>
        <taxon>Rhododendron</taxon>
    </lineage>
</organism>
<reference evidence="2" key="1">
    <citation type="submission" date="2019-11" db="EMBL/GenBank/DDBJ databases">
        <authorList>
            <person name="Liu Y."/>
            <person name="Hou J."/>
            <person name="Li T.-Q."/>
            <person name="Guan C.-H."/>
            <person name="Wu X."/>
            <person name="Wu H.-Z."/>
            <person name="Ling F."/>
            <person name="Zhang R."/>
            <person name="Shi X.-G."/>
            <person name="Ren J.-P."/>
            <person name="Chen E.-F."/>
            <person name="Sun J.-M."/>
        </authorList>
    </citation>
    <scope>NUCLEOTIDE SEQUENCE</scope>
    <source>
        <strain evidence="2">Adult_tree_wgs_1</strain>
        <tissue evidence="2">Leaves</tissue>
    </source>
</reference>
<dbReference type="SUPFAM" id="SSF56219">
    <property type="entry name" value="DNase I-like"/>
    <property type="match status" value="1"/>
</dbReference>
<feature type="compositionally biased region" description="Polar residues" evidence="1">
    <location>
        <begin position="1"/>
        <end position="21"/>
    </location>
</feature>
<feature type="region of interest" description="Disordered" evidence="1">
    <location>
        <begin position="1"/>
        <end position="22"/>
    </location>
</feature>
<dbReference type="EMBL" id="WJXA01000010">
    <property type="protein sequence ID" value="KAF7130791.1"/>
    <property type="molecule type" value="Genomic_DNA"/>
</dbReference>
<protein>
    <submittedName>
        <fullName evidence="2">Uncharacterized protein</fullName>
    </submittedName>
</protein>
<dbReference type="AlphaFoldDB" id="A0A834GGE7"/>
<dbReference type="Gene3D" id="3.60.10.10">
    <property type="entry name" value="Endonuclease/exonuclease/phosphatase"/>
    <property type="match status" value="1"/>
</dbReference>
<evidence type="ECO:0000256" key="1">
    <source>
        <dbReference type="SAM" id="MobiDB-lite"/>
    </source>
</evidence>
<dbReference type="PANTHER" id="PTHR31197:SF5">
    <property type="entry name" value="OS01G0612600 PROTEIN"/>
    <property type="match status" value="1"/>
</dbReference>
<accession>A0A834GGE7</accession>
<dbReference type="Proteomes" id="UP000626092">
    <property type="component" value="Unassembled WGS sequence"/>
</dbReference>
<dbReference type="InterPro" id="IPR012866">
    <property type="entry name" value="DUF1644"/>
</dbReference>